<dbReference type="InterPro" id="IPR000182">
    <property type="entry name" value="GNAT_dom"/>
</dbReference>
<accession>A0A381XE81</accession>
<evidence type="ECO:0000259" key="1">
    <source>
        <dbReference type="Pfam" id="PF00583"/>
    </source>
</evidence>
<protein>
    <recommendedName>
        <fullName evidence="1">N-acetyltransferase domain-containing protein</fullName>
    </recommendedName>
</protein>
<dbReference type="Pfam" id="PF00583">
    <property type="entry name" value="Acetyltransf_1"/>
    <property type="match status" value="1"/>
</dbReference>
<reference evidence="2" key="1">
    <citation type="submission" date="2018-05" db="EMBL/GenBank/DDBJ databases">
        <authorList>
            <person name="Lanie J.A."/>
            <person name="Ng W.-L."/>
            <person name="Kazmierczak K.M."/>
            <person name="Andrzejewski T.M."/>
            <person name="Davidsen T.M."/>
            <person name="Wayne K.J."/>
            <person name="Tettelin H."/>
            <person name="Glass J.I."/>
            <person name="Rusch D."/>
            <person name="Podicherti R."/>
            <person name="Tsui H.-C.T."/>
            <person name="Winkler M.E."/>
        </authorList>
    </citation>
    <scope>NUCLEOTIDE SEQUENCE</scope>
</reference>
<dbReference type="GO" id="GO:0016747">
    <property type="term" value="F:acyltransferase activity, transferring groups other than amino-acyl groups"/>
    <property type="evidence" value="ECO:0007669"/>
    <property type="project" value="InterPro"/>
</dbReference>
<proteinExistence type="predicted"/>
<dbReference type="InterPro" id="IPR016181">
    <property type="entry name" value="Acyl_CoA_acyltransferase"/>
</dbReference>
<dbReference type="AlphaFoldDB" id="A0A381XE81"/>
<sequence length="190" mass="21333">MDQVSEQLQMIRGSDTVPQIKTHKPGYLIRQGCHQDRRSFDQSFQTAFKKPSPFDKMMINQLPSGFWVAEHRPTGSVVASATAGIFPLAQHPIGHSLYWAFCHNSHRGTGIGQATIAAATEILADCAANYSYLSTDDFRLPAIDIYLKLGWKPLLFDAMQAQRWSNVFSNLNRKFDPSAWPVKPPQKSPK</sequence>
<organism evidence="2">
    <name type="scientific">marine metagenome</name>
    <dbReference type="NCBI Taxonomy" id="408172"/>
    <lineage>
        <taxon>unclassified sequences</taxon>
        <taxon>metagenomes</taxon>
        <taxon>ecological metagenomes</taxon>
    </lineage>
</organism>
<feature type="domain" description="N-acetyltransferase" evidence="1">
    <location>
        <begin position="53"/>
        <end position="151"/>
    </location>
</feature>
<evidence type="ECO:0000313" key="2">
    <source>
        <dbReference type="EMBL" id="SVA63054.1"/>
    </source>
</evidence>
<name>A0A381XE81_9ZZZZ</name>
<gene>
    <name evidence="2" type="ORF">METZ01_LOCUS115908</name>
</gene>
<dbReference type="SUPFAM" id="SSF55729">
    <property type="entry name" value="Acyl-CoA N-acyltransferases (Nat)"/>
    <property type="match status" value="1"/>
</dbReference>
<dbReference type="EMBL" id="UINC01014863">
    <property type="protein sequence ID" value="SVA63054.1"/>
    <property type="molecule type" value="Genomic_DNA"/>
</dbReference>
<dbReference type="Gene3D" id="3.40.630.30">
    <property type="match status" value="1"/>
</dbReference>